<dbReference type="EnsemblProtists" id="EOD07059">
    <property type="protein sequence ID" value="EOD07059"/>
    <property type="gene ID" value="EMIHUDRAFT_198321"/>
</dbReference>
<dbReference type="KEGG" id="ehx:EMIHUDRAFT_198321"/>
<proteinExistence type="predicted"/>
<reference evidence="2" key="1">
    <citation type="journal article" date="2013" name="Nature">
        <title>Pan genome of the phytoplankton Emiliania underpins its global distribution.</title>
        <authorList>
            <person name="Read B.A."/>
            <person name="Kegel J."/>
            <person name="Klute M.J."/>
            <person name="Kuo A."/>
            <person name="Lefebvre S.C."/>
            <person name="Maumus F."/>
            <person name="Mayer C."/>
            <person name="Miller J."/>
            <person name="Monier A."/>
            <person name="Salamov A."/>
            <person name="Young J."/>
            <person name="Aguilar M."/>
            <person name="Claverie J.M."/>
            <person name="Frickenhaus S."/>
            <person name="Gonzalez K."/>
            <person name="Herman E.K."/>
            <person name="Lin Y.C."/>
            <person name="Napier J."/>
            <person name="Ogata H."/>
            <person name="Sarno A.F."/>
            <person name="Shmutz J."/>
            <person name="Schroeder D."/>
            <person name="de Vargas C."/>
            <person name="Verret F."/>
            <person name="von Dassow P."/>
            <person name="Valentin K."/>
            <person name="Van de Peer Y."/>
            <person name="Wheeler G."/>
            <person name="Dacks J.B."/>
            <person name="Delwiche C.F."/>
            <person name="Dyhrman S.T."/>
            <person name="Glockner G."/>
            <person name="John U."/>
            <person name="Richards T."/>
            <person name="Worden A.Z."/>
            <person name="Zhang X."/>
            <person name="Grigoriev I.V."/>
            <person name="Allen A.E."/>
            <person name="Bidle K."/>
            <person name="Borodovsky M."/>
            <person name="Bowler C."/>
            <person name="Brownlee C."/>
            <person name="Cock J.M."/>
            <person name="Elias M."/>
            <person name="Gladyshev V.N."/>
            <person name="Groth M."/>
            <person name="Guda C."/>
            <person name="Hadaegh A."/>
            <person name="Iglesias-Rodriguez M.D."/>
            <person name="Jenkins J."/>
            <person name="Jones B.M."/>
            <person name="Lawson T."/>
            <person name="Leese F."/>
            <person name="Lindquist E."/>
            <person name="Lobanov A."/>
            <person name="Lomsadze A."/>
            <person name="Malik S.B."/>
            <person name="Marsh M.E."/>
            <person name="Mackinder L."/>
            <person name="Mock T."/>
            <person name="Mueller-Roeber B."/>
            <person name="Pagarete A."/>
            <person name="Parker M."/>
            <person name="Probert I."/>
            <person name="Quesneville H."/>
            <person name="Raines C."/>
            <person name="Rensing S.A."/>
            <person name="Riano-Pachon D.M."/>
            <person name="Richier S."/>
            <person name="Rokitta S."/>
            <person name="Shiraiwa Y."/>
            <person name="Soanes D.M."/>
            <person name="van der Giezen M."/>
            <person name="Wahlund T.M."/>
            <person name="Williams B."/>
            <person name="Wilson W."/>
            <person name="Wolfe G."/>
            <person name="Wurch L.L."/>
        </authorList>
    </citation>
    <scope>NUCLEOTIDE SEQUENCE</scope>
</reference>
<dbReference type="PaxDb" id="2903-EOD07059"/>
<dbReference type="RefSeq" id="XP_005759488.1">
    <property type="nucleotide sequence ID" value="XM_005759431.1"/>
</dbReference>
<dbReference type="GeneID" id="17253383"/>
<name>A0A0D3I724_EMIH1</name>
<sequence length="200" mass="22051">MERMCWGGLMLHNFSGCDQFCDKCRRDGICFPTSRIRCLKPGYDKLENDHTPGVWNHSTGPLPAYRVVNCTSRCTGPKVVLFDQQPTDAQLAAYSDVQFEEVPREYKWDGEWVYLLVSKGTLVLSTSISHPPMTVDAGCAIPHAPPPHAAMLHLPAGLVHRQSPGVAEQLQSPGVDSLELLETARAAGSIEMHASLRVRV</sequence>
<protein>
    <submittedName>
        <fullName evidence="1">Uncharacterized protein</fullName>
    </submittedName>
</protein>
<accession>A0A0D3I724</accession>
<keyword evidence="2" id="KW-1185">Reference proteome</keyword>
<dbReference type="Proteomes" id="UP000013827">
    <property type="component" value="Unassembled WGS sequence"/>
</dbReference>
<organism evidence="1 2">
    <name type="scientific">Emiliania huxleyi (strain CCMP1516)</name>
    <dbReference type="NCBI Taxonomy" id="280463"/>
    <lineage>
        <taxon>Eukaryota</taxon>
        <taxon>Haptista</taxon>
        <taxon>Haptophyta</taxon>
        <taxon>Prymnesiophyceae</taxon>
        <taxon>Isochrysidales</taxon>
        <taxon>Noelaerhabdaceae</taxon>
        <taxon>Emiliania</taxon>
    </lineage>
</organism>
<dbReference type="HOGENOM" id="CLU_1368480_0_0_1"/>
<reference evidence="1" key="2">
    <citation type="submission" date="2024-10" db="UniProtKB">
        <authorList>
            <consortium name="EnsemblProtists"/>
        </authorList>
    </citation>
    <scope>IDENTIFICATION</scope>
</reference>
<evidence type="ECO:0000313" key="2">
    <source>
        <dbReference type="Proteomes" id="UP000013827"/>
    </source>
</evidence>
<dbReference type="AlphaFoldDB" id="A0A0D3I724"/>
<evidence type="ECO:0000313" key="1">
    <source>
        <dbReference type="EnsemblProtists" id="EOD07059"/>
    </source>
</evidence>